<dbReference type="EMBL" id="CP028941">
    <property type="protein sequence ID" value="QKM62801.1"/>
    <property type="molecule type" value="Genomic_DNA"/>
</dbReference>
<name>A0A6M9PR31_9BURK</name>
<reference evidence="1 2" key="1">
    <citation type="submission" date="2018-04" db="EMBL/GenBank/DDBJ databases">
        <title>Polynucleobacter sp. LimPoW16 genome.</title>
        <authorList>
            <person name="Hahn M.W."/>
        </authorList>
    </citation>
    <scope>NUCLEOTIDE SEQUENCE [LARGE SCALE GENOMIC DNA]</scope>
    <source>
        <strain evidence="1 2">LimPoW16</strain>
    </source>
</reference>
<evidence type="ECO:0000313" key="1">
    <source>
        <dbReference type="EMBL" id="QKM62801.1"/>
    </source>
</evidence>
<evidence type="ECO:0008006" key="3">
    <source>
        <dbReference type="Google" id="ProtNLM"/>
    </source>
</evidence>
<dbReference type="Pfam" id="PF14384">
    <property type="entry name" value="BrnA_antitoxin"/>
    <property type="match status" value="1"/>
</dbReference>
<keyword evidence="2" id="KW-1185">Reference proteome</keyword>
<protein>
    <recommendedName>
        <fullName evidence="3">BrnA antitoxin of type II toxin-antitoxin system</fullName>
    </recommendedName>
</protein>
<gene>
    <name evidence="1" type="ORF">DCO16_06875</name>
</gene>
<dbReference type="InterPro" id="IPR025528">
    <property type="entry name" value="BrnA_antitoxin"/>
</dbReference>
<accession>A0A6M9PR31</accession>
<dbReference type="KEGG" id="pani:DCO16_06875"/>
<organism evidence="1 2">
    <name type="scientific">Polynucleobacter antarcticus</name>
    <dbReference type="NCBI Taxonomy" id="1743162"/>
    <lineage>
        <taxon>Bacteria</taxon>
        <taxon>Pseudomonadati</taxon>
        <taxon>Pseudomonadota</taxon>
        <taxon>Betaproteobacteria</taxon>
        <taxon>Burkholderiales</taxon>
        <taxon>Burkholderiaceae</taxon>
        <taxon>Polynucleobacter</taxon>
    </lineage>
</organism>
<dbReference type="RefSeq" id="WP_173942964.1">
    <property type="nucleotide sequence ID" value="NZ_CBCSCD010000001.1"/>
</dbReference>
<dbReference type="AlphaFoldDB" id="A0A6M9PR31"/>
<dbReference type="Proteomes" id="UP000500806">
    <property type="component" value="Chromosome"/>
</dbReference>
<proteinExistence type="predicted"/>
<sequence>MNVKLKNISSEWVDPDDAPELRDEDLARAVWTLGGKVVSEEEGRAAFAKKLRGRPAGSVSKSPKKQIITIRLSTDVLEQFKASGAGWQTKIDLALKDWLLSHRP</sequence>
<evidence type="ECO:0000313" key="2">
    <source>
        <dbReference type="Proteomes" id="UP000500806"/>
    </source>
</evidence>